<dbReference type="GO" id="GO:0004619">
    <property type="term" value="F:phosphoglycerate mutase activity"/>
    <property type="evidence" value="ECO:0007669"/>
    <property type="project" value="InterPro"/>
</dbReference>
<evidence type="ECO:0000313" key="3">
    <source>
        <dbReference type="Proteomes" id="UP000536534"/>
    </source>
</evidence>
<evidence type="ECO:0008006" key="4">
    <source>
        <dbReference type="Google" id="ProtNLM"/>
    </source>
</evidence>
<dbReference type="PIRSF" id="PIRSF015283">
    <property type="entry name" value="Regulatory_RpfE"/>
    <property type="match status" value="1"/>
</dbReference>
<evidence type="ECO:0000256" key="1">
    <source>
        <dbReference type="SAM" id="MobiDB-lite"/>
    </source>
</evidence>
<comment type="caution">
    <text evidence="2">The sequence shown here is derived from an EMBL/GenBank/DDBJ whole genome shotgun (WGS) entry which is preliminary data.</text>
</comment>
<reference evidence="2 3" key="1">
    <citation type="journal article" date="2020" name="Biotechnol. Biofuels">
        <title>New insights from the biogas microbiome by comprehensive genome-resolved metagenomics of nearly 1600 species originating from multiple anaerobic digesters.</title>
        <authorList>
            <person name="Campanaro S."/>
            <person name="Treu L."/>
            <person name="Rodriguez-R L.M."/>
            <person name="Kovalovszki A."/>
            <person name="Ziels R.M."/>
            <person name="Maus I."/>
            <person name="Zhu X."/>
            <person name="Kougias P.G."/>
            <person name="Basile A."/>
            <person name="Luo G."/>
            <person name="Schluter A."/>
            <person name="Konstantinidis K.T."/>
            <person name="Angelidaki I."/>
        </authorList>
    </citation>
    <scope>NUCLEOTIDE SEQUENCE [LARGE SCALE GENOMIC DNA]</scope>
    <source>
        <strain evidence="2">AS06rmzACSIP_256</strain>
    </source>
</reference>
<feature type="region of interest" description="Disordered" evidence="1">
    <location>
        <begin position="342"/>
        <end position="364"/>
    </location>
</feature>
<dbReference type="Pfam" id="PF10143">
    <property type="entry name" value="PhosphMutase"/>
    <property type="match status" value="1"/>
</dbReference>
<dbReference type="Proteomes" id="UP000536534">
    <property type="component" value="Unassembled WGS sequence"/>
</dbReference>
<sequence>MQIQLLIPGLMWPGASLVSPASGLALPGLERLLGLGRRTLGAFEPLDRQLARLFGLDSGDAPVAALRRLGEPDAPAPATGEHWLCADPVNIAFAREHMLLHELPEGELDGDEAAALIAALNESFADLGRFEACSPTRWYLRLAAPTRAVLYPLHDVAGRPMKHFLPEGEDARLWQRTMNEVQIVLYNHPLNQAREQRGLRPANGVWFWGAGTLPAAPRAPYAAVQASEPLVVGLARAAGVEPTPPGLEAALRADTLVVLDTLLKPAQQLDLARWRAGLETLEHDWFAPLAAALGSGHLRALQLRAPGDRGTLELQVRAAARWKFWRKPYAFDALLKSALPPPRALPDAAPAPPPGAADSDPTRR</sequence>
<protein>
    <recommendedName>
        <fullName evidence="4">Phosphoglycerate mutase</fullName>
    </recommendedName>
</protein>
<evidence type="ECO:0000313" key="2">
    <source>
        <dbReference type="EMBL" id="NLF54099.1"/>
    </source>
</evidence>
<accession>A0A7X7LVP6</accession>
<dbReference type="EMBL" id="JAAYYV010000181">
    <property type="protein sequence ID" value="NLF54099.1"/>
    <property type="molecule type" value="Genomic_DNA"/>
</dbReference>
<dbReference type="InterPro" id="IPR004456">
    <property type="entry name" value="Pglycerate_mutase_ApgM"/>
</dbReference>
<feature type="compositionally biased region" description="Pro residues" evidence="1">
    <location>
        <begin position="342"/>
        <end position="355"/>
    </location>
</feature>
<dbReference type="AlphaFoldDB" id="A0A7X7LVP6"/>
<name>A0A7X7LVP6_9RHOO</name>
<organism evidence="2 3">
    <name type="scientific">Thauera phenolivorans</name>
    <dbReference type="NCBI Taxonomy" id="1792543"/>
    <lineage>
        <taxon>Bacteria</taxon>
        <taxon>Pseudomonadati</taxon>
        <taxon>Pseudomonadota</taxon>
        <taxon>Betaproteobacteria</taxon>
        <taxon>Rhodocyclales</taxon>
        <taxon>Zoogloeaceae</taxon>
        <taxon>Thauera</taxon>
    </lineage>
</organism>
<gene>
    <name evidence="2" type="ORF">GX576_06840</name>
</gene>
<proteinExistence type="predicted"/>
<dbReference type="InterPro" id="IPR016631">
    <property type="entry name" value="Regulatory_RpfE"/>
</dbReference>